<dbReference type="EMBL" id="BSDZ01000080">
    <property type="protein sequence ID" value="GLI68724.1"/>
    <property type="molecule type" value="Genomic_DNA"/>
</dbReference>
<evidence type="ECO:0000313" key="3">
    <source>
        <dbReference type="Proteomes" id="UP001165090"/>
    </source>
</evidence>
<feature type="compositionally biased region" description="Low complexity" evidence="1">
    <location>
        <begin position="89"/>
        <end position="105"/>
    </location>
</feature>
<evidence type="ECO:0000256" key="1">
    <source>
        <dbReference type="SAM" id="MobiDB-lite"/>
    </source>
</evidence>
<feature type="compositionally biased region" description="Basic and acidic residues" evidence="1">
    <location>
        <begin position="46"/>
        <end position="58"/>
    </location>
</feature>
<gene>
    <name evidence="2" type="ORF">VaNZ11_013214</name>
</gene>
<feature type="region of interest" description="Disordered" evidence="1">
    <location>
        <begin position="1"/>
        <end position="244"/>
    </location>
</feature>
<feature type="compositionally biased region" description="Low complexity" evidence="1">
    <location>
        <begin position="157"/>
        <end position="183"/>
    </location>
</feature>
<feature type="non-terminal residue" evidence="2">
    <location>
        <position position="244"/>
    </location>
</feature>
<proteinExistence type="predicted"/>
<sequence length="244" mass="24582">MQQDATAAASPITAIVEPDCPDRTATDGDGAPSSTQTQAASTAVKETGRGDTDVDRGQEAPPADGKPPYLPAGVSTQSSDAAAPEPGDSLPQQQQRQPSLSQPQLHVTNETHDPEISPTGRSLGRTVSRTRSGSGKKGAKAASSADPDGESSPPGLAAAPTTRTTRSRAAAAAAVSKPPAEATDTAEGSPDEPHRRGGGSAAPRDVDSDEPVLSGRTSVGALDRQTSARGSARGRKQPASSEHG</sequence>
<dbReference type="Proteomes" id="UP001165090">
    <property type="component" value="Unassembled WGS sequence"/>
</dbReference>
<comment type="caution">
    <text evidence="2">The sequence shown here is derived from an EMBL/GenBank/DDBJ whole genome shotgun (WGS) entry which is preliminary data.</text>
</comment>
<evidence type="ECO:0000313" key="2">
    <source>
        <dbReference type="EMBL" id="GLI68724.1"/>
    </source>
</evidence>
<feature type="compositionally biased region" description="Polar residues" evidence="1">
    <location>
        <begin position="32"/>
        <end position="41"/>
    </location>
</feature>
<keyword evidence="3" id="KW-1185">Reference proteome</keyword>
<protein>
    <submittedName>
        <fullName evidence="2">Uncharacterized protein</fullName>
    </submittedName>
</protein>
<reference evidence="2 3" key="1">
    <citation type="journal article" date="2023" name="IScience">
        <title>Expanded male sex-determining region conserved during the evolution of homothallism in the green alga Volvox.</title>
        <authorList>
            <person name="Yamamoto K."/>
            <person name="Matsuzaki R."/>
            <person name="Mahakham W."/>
            <person name="Heman W."/>
            <person name="Sekimoto H."/>
            <person name="Kawachi M."/>
            <person name="Minakuchi Y."/>
            <person name="Toyoda A."/>
            <person name="Nozaki H."/>
        </authorList>
    </citation>
    <scope>NUCLEOTIDE SEQUENCE [LARGE SCALE GENOMIC DNA]</scope>
    <source>
        <strain evidence="2 3">NIES-4468</strain>
    </source>
</reference>
<organism evidence="2 3">
    <name type="scientific">Volvox africanus</name>
    <dbReference type="NCBI Taxonomy" id="51714"/>
    <lineage>
        <taxon>Eukaryota</taxon>
        <taxon>Viridiplantae</taxon>
        <taxon>Chlorophyta</taxon>
        <taxon>core chlorophytes</taxon>
        <taxon>Chlorophyceae</taxon>
        <taxon>CS clade</taxon>
        <taxon>Chlamydomonadales</taxon>
        <taxon>Volvocaceae</taxon>
        <taxon>Volvox</taxon>
    </lineage>
</organism>
<name>A0ABQ5SGD8_9CHLO</name>
<accession>A0ABQ5SGD8</accession>